<feature type="domain" description="ER-bound oxygenase mpaB/mpaB'/Rubber oxygenase catalytic" evidence="2">
    <location>
        <begin position="130"/>
        <end position="362"/>
    </location>
</feature>
<evidence type="ECO:0000313" key="4">
    <source>
        <dbReference type="Proteomes" id="UP001302812"/>
    </source>
</evidence>
<evidence type="ECO:0000313" key="3">
    <source>
        <dbReference type="EMBL" id="KAK4115476.1"/>
    </source>
</evidence>
<dbReference type="EMBL" id="MU853334">
    <property type="protein sequence ID" value="KAK4115476.1"/>
    <property type="molecule type" value="Genomic_DNA"/>
</dbReference>
<keyword evidence="4" id="KW-1185">Reference proteome</keyword>
<gene>
    <name evidence="3" type="ORF">N656DRAFT_787196</name>
</gene>
<dbReference type="GO" id="GO:0016491">
    <property type="term" value="F:oxidoreductase activity"/>
    <property type="evidence" value="ECO:0007669"/>
    <property type="project" value="InterPro"/>
</dbReference>
<protein>
    <recommendedName>
        <fullName evidence="2">ER-bound oxygenase mpaB/mpaB'/Rubber oxygenase catalytic domain-containing protein</fullName>
    </recommendedName>
</protein>
<feature type="region of interest" description="Disordered" evidence="1">
    <location>
        <begin position="60"/>
        <end position="79"/>
    </location>
</feature>
<sequence length="444" mass="49738">MSSRRLENGTRVQAWDYEFDWTPEHLTSEQLRPMIFSYDELATRCLDRLDDLSPLHLRSKTQSKSKVAASNDTAPGKQHPDLYEVLRERAPDDETLRQLWDQVTTVPDWVDWAQLERGQKVFYRYAGPSIVGLTFQSLLGGLGSARVVETLARTGGFGVSVVRRRLLSTFQHLLDVTHDIDSIKPGSSGRGFASSIRVRLLHASVRRRILALARSRPDYFDLSQHGVPINDLDSLGTVLTFSATLIWIALPRQGIRLRLDEVTDYLALWRYLAYILGAPSSHLCTPSQARAMMESLLLSELAHPGPSTTSRTLARNMLTALAGQPPGYLSPSLLHAEAHWLNGHALADALGVPRPAWHHTVLVAVQCAYFAVVCRARRSVRAWDEASIRRLRRLLEGIVLKEIGGERATHTFHYVPRLGKGTTGGTSGEGRRDVVTAQRSLWFW</sequence>
<dbReference type="InterPro" id="IPR018713">
    <property type="entry name" value="MPAB/Lcp_cat_dom"/>
</dbReference>
<accession>A0AAN6YVE7</accession>
<feature type="compositionally biased region" description="Polar residues" evidence="1">
    <location>
        <begin position="64"/>
        <end position="73"/>
    </location>
</feature>
<comment type="caution">
    <text evidence="3">The sequence shown here is derived from an EMBL/GenBank/DDBJ whole genome shotgun (WGS) entry which is preliminary data.</text>
</comment>
<dbReference type="PANTHER" id="PTHR37539">
    <property type="entry name" value="SECRETED PROTEIN-RELATED"/>
    <property type="match status" value="1"/>
</dbReference>
<proteinExistence type="predicted"/>
<dbReference type="PANTHER" id="PTHR37539:SF1">
    <property type="entry name" value="ER-BOUND OXYGENASE MPAB_MPAB'_RUBBER OXYGENASE CATALYTIC DOMAIN-CONTAINING PROTEIN"/>
    <property type="match status" value="1"/>
</dbReference>
<dbReference type="GeneID" id="89940709"/>
<reference evidence="3" key="2">
    <citation type="submission" date="2023-05" db="EMBL/GenBank/DDBJ databases">
        <authorList>
            <consortium name="Lawrence Berkeley National Laboratory"/>
            <person name="Steindorff A."/>
            <person name="Hensen N."/>
            <person name="Bonometti L."/>
            <person name="Westerberg I."/>
            <person name="Brannstrom I.O."/>
            <person name="Guillou S."/>
            <person name="Cros-Aarteil S."/>
            <person name="Calhoun S."/>
            <person name="Haridas S."/>
            <person name="Kuo A."/>
            <person name="Mondo S."/>
            <person name="Pangilinan J."/>
            <person name="Riley R."/>
            <person name="Labutti K."/>
            <person name="Andreopoulos B."/>
            <person name="Lipzen A."/>
            <person name="Chen C."/>
            <person name="Yanf M."/>
            <person name="Daum C."/>
            <person name="Ng V."/>
            <person name="Clum A."/>
            <person name="Ohm R."/>
            <person name="Martin F."/>
            <person name="Silar P."/>
            <person name="Natvig D."/>
            <person name="Lalanne C."/>
            <person name="Gautier V."/>
            <person name="Ament-Velasquez S.L."/>
            <person name="Kruys A."/>
            <person name="Hutchinson M.I."/>
            <person name="Powell A.J."/>
            <person name="Barry K."/>
            <person name="Miller A.N."/>
            <person name="Grigoriev I.V."/>
            <person name="Debuchy R."/>
            <person name="Gladieux P."/>
            <person name="Thoren M.H."/>
            <person name="Johannesson H."/>
        </authorList>
    </citation>
    <scope>NUCLEOTIDE SEQUENCE</scope>
    <source>
        <strain evidence="3">CBS 508.74</strain>
    </source>
</reference>
<dbReference type="InterPro" id="IPR037473">
    <property type="entry name" value="Lcp-like"/>
</dbReference>
<name>A0AAN6YVE7_9PEZI</name>
<dbReference type="AlphaFoldDB" id="A0AAN6YVE7"/>
<reference evidence="3" key="1">
    <citation type="journal article" date="2023" name="Mol. Phylogenet. Evol.">
        <title>Genome-scale phylogeny and comparative genomics of the fungal order Sordariales.</title>
        <authorList>
            <person name="Hensen N."/>
            <person name="Bonometti L."/>
            <person name="Westerberg I."/>
            <person name="Brannstrom I.O."/>
            <person name="Guillou S."/>
            <person name="Cros-Aarteil S."/>
            <person name="Calhoun S."/>
            <person name="Haridas S."/>
            <person name="Kuo A."/>
            <person name="Mondo S."/>
            <person name="Pangilinan J."/>
            <person name="Riley R."/>
            <person name="LaButti K."/>
            <person name="Andreopoulos B."/>
            <person name="Lipzen A."/>
            <person name="Chen C."/>
            <person name="Yan M."/>
            <person name="Daum C."/>
            <person name="Ng V."/>
            <person name="Clum A."/>
            <person name="Steindorff A."/>
            <person name="Ohm R.A."/>
            <person name="Martin F."/>
            <person name="Silar P."/>
            <person name="Natvig D.O."/>
            <person name="Lalanne C."/>
            <person name="Gautier V."/>
            <person name="Ament-Velasquez S.L."/>
            <person name="Kruys A."/>
            <person name="Hutchinson M.I."/>
            <person name="Powell A.J."/>
            <person name="Barry K."/>
            <person name="Miller A.N."/>
            <person name="Grigoriev I.V."/>
            <person name="Debuchy R."/>
            <person name="Gladieux P."/>
            <person name="Hiltunen Thoren M."/>
            <person name="Johannesson H."/>
        </authorList>
    </citation>
    <scope>NUCLEOTIDE SEQUENCE</scope>
    <source>
        <strain evidence="3">CBS 508.74</strain>
    </source>
</reference>
<dbReference type="Proteomes" id="UP001302812">
    <property type="component" value="Unassembled WGS sequence"/>
</dbReference>
<organism evidence="3 4">
    <name type="scientific">Canariomyces notabilis</name>
    <dbReference type="NCBI Taxonomy" id="2074819"/>
    <lineage>
        <taxon>Eukaryota</taxon>
        <taxon>Fungi</taxon>
        <taxon>Dikarya</taxon>
        <taxon>Ascomycota</taxon>
        <taxon>Pezizomycotina</taxon>
        <taxon>Sordariomycetes</taxon>
        <taxon>Sordariomycetidae</taxon>
        <taxon>Sordariales</taxon>
        <taxon>Chaetomiaceae</taxon>
        <taxon>Canariomyces</taxon>
    </lineage>
</organism>
<evidence type="ECO:0000256" key="1">
    <source>
        <dbReference type="SAM" id="MobiDB-lite"/>
    </source>
</evidence>
<dbReference type="Pfam" id="PF09995">
    <property type="entry name" value="MPAB_Lcp_cat"/>
    <property type="match status" value="1"/>
</dbReference>
<dbReference type="RefSeq" id="XP_064673046.1">
    <property type="nucleotide sequence ID" value="XM_064816584.1"/>
</dbReference>
<evidence type="ECO:0000259" key="2">
    <source>
        <dbReference type="Pfam" id="PF09995"/>
    </source>
</evidence>